<dbReference type="SUPFAM" id="SSF48334">
    <property type="entry name" value="DNA repair protein MutS, domain III"/>
    <property type="match status" value="1"/>
</dbReference>
<evidence type="ECO:0000256" key="5">
    <source>
        <dbReference type="ARBA" id="ARBA00024647"/>
    </source>
</evidence>
<evidence type="ECO:0000256" key="2">
    <source>
        <dbReference type="ARBA" id="ARBA00022741"/>
    </source>
</evidence>
<dbReference type="GO" id="GO:0006298">
    <property type="term" value="P:mismatch repair"/>
    <property type="evidence" value="ECO:0007669"/>
    <property type="project" value="InterPro"/>
</dbReference>
<dbReference type="InterPro" id="IPR045076">
    <property type="entry name" value="MutS"/>
</dbReference>
<dbReference type="Pfam" id="PF05190">
    <property type="entry name" value="MutS_IV"/>
    <property type="match status" value="1"/>
</dbReference>
<accession>A0A0P9F8F7</accession>
<dbReference type="AlphaFoldDB" id="A0A0P9F8F7"/>
<evidence type="ECO:0000256" key="1">
    <source>
        <dbReference type="ARBA" id="ARBA00021982"/>
    </source>
</evidence>
<feature type="non-terminal residue" evidence="7">
    <location>
        <position position="329"/>
    </location>
</feature>
<feature type="domain" description="DNA mismatch repair proteins mutS family" evidence="6">
    <location>
        <begin position="242"/>
        <end position="258"/>
    </location>
</feature>
<dbReference type="NCBIfam" id="NF003810">
    <property type="entry name" value="PRK05399.1"/>
    <property type="match status" value="1"/>
</dbReference>
<evidence type="ECO:0000256" key="3">
    <source>
        <dbReference type="ARBA" id="ARBA00022840"/>
    </source>
</evidence>
<dbReference type="EMBL" id="LJCR01002506">
    <property type="protein sequence ID" value="KPV48630.1"/>
    <property type="molecule type" value="Genomic_DNA"/>
</dbReference>
<gene>
    <name evidence="7" type="ORF">SE17_37035</name>
</gene>
<dbReference type="Gene3D" id="3.40.50.300">
    <property type="entry name" value="P-loop containing nucleotide triphosphate hydrolases"/>
    <property type="match status" value="1"/>
</dbReference>
<keyword evidence="8" id="KW-1185">Reference proteome</keyword>
<dbReference type="InterPro" id="IPR007861">
    <property type="entry name" value="DNA_mismatch_repair_MutS_clamp"/>
</dbReference>
<dbReference type="SMART" id="SM00534">
    <property type="entry name" value="MUTSac"/>
    <property type="match status" value="1"/>
</dbReference>
<evidence type="ECO:0000313" key="7">
    <source>
        <dbReference type="EMBL" id="KPV48630.1"/>
    </source>
</evidence>
<dbReference type="CDD" id="cd03284">
    <property type="entry name" value="ABC_MutS1"/>
    <property type="match status" value="1"/>
</dbReference>
<dbReference type="PROSITE" id="PS00486">
    <property type="entry name" value="DNA_MISMATCH_REPAIR_2"/>
    <property type="match status" value="1"/>
</dbReference>
<dbReference type="PANTHER" id="PTHR11361:SF34">
    <property type="entry name" value="DNA MISMATCH REPAIR PROTEIN MSH1, MITOCHONDRIAL"/>
    <property type="match status" value="1"/>
</dbReference>
<protein>
    <recommendedName>
        <fullName evidence="1">DNA mismatch repair protein MutS</fullName>
    </recommendedName>
</protein>
<evidence type="ECO:0000256" key="4">
    <source>
        <dbReference type="ARBA" id="ARBA00023125"/>
    </source>
</evidence>
<reference evidence="7 8" key="1">
    <citation type="submission" date="2015-09" db="EMBL/GenBank/DDBJ databases">
        <title>Draft genome sequence of Kouleothrix aurantiaca JCM 19913.</title>
        <authorList>
            <person name="Hemp J."/>
        </authorList>
    </citation>
    <scope>NUCLEOTIDE SEQUENCE [LARGE SCALE GENOMIC DNA]</scope>
    <source>
        <strain evidence="7 8">COM-B</strain>
    </source>
</reference>
<dbReference type="InterPro" id="IPR036187">
    <property type="entry name" value="DNA_mismatch_repair_MutS_sf"/>
</dbReference>
<dbReference type="PATRIC" id="fig|186479.3.peg.5087"/>
<feature type="non-terminal residue" evidence="7">
    <location>
        <position position="1"/>
    </location>
</feature>
<comment type="caution">
    <text evidence="7">The sequence shown here is derived from an EMBL/GenBank/DDBJ whole genome shotgun (WGS) entry which is preliminary data.</text>
</comment>
<dbReference type="InterPro" id="IPR000432">
    <property type="entry name" value="DNA_mismatch_repair_MutS_C"/>
</dbReference>
<dbReference type="GO" id="GO:0030983">
    <property type="term" value="F:mismatched DNA binding"/>
    <property type="evidence" value="ECO:0007669"/>
    <property type="project" value="InterPro"/>
</dbReference>
<dbReference type="Gene3D" id="1.10.1420.10">
    <property type="match status" value="2"/>
</dbReference>
<dbReference type="GO" id="GO:0005524">
    <property type="term" value="F:ATP binding"/>
    <property type="evidence" value="ECO:0007669"/>
    <property type="project" value="UniProtKB-KW"/>
</dbReference>
<sequence>NDLEPIEQERTGIKSLRVGYNKVFGYYIEVARSVADKVPGDYIRKQTLTTGERYITPALKEHEDVVLRAKEKLNELEQDVFRRVCADVAKHGPRLLATARTLAAIDVYAALAEAAVRGRYTRPELNDGTGLQISGGRHPVVEQRLDESFIANDTTLDTAATQIMLITGPNMAGKSTVMRQVALIVLMAQIGSFVPADSAAIGLVDRIFTRIGAQDDIATGQSTFMVEMTETAALLVQSSQRSLIVLDEVGRGTSTYDGMAIARAVVEYIHNEPRLGCRTLFATHYHELTELEQTLPRVKNYHMAAVEHDEGVVFLHELRPGGVDRSYGI</sequence>
<dbReference type="PANTHER" id="PTHR11361">
    <property type="entry name" value="DNA MISMATCH REPAIR PROTEIN MUTS FAMILY MEMBER"/>
    <property type="match status" value="1"/>
</dbReference>
<evidence type="ECO:0000259" key="6">
    <source>
        <dbReference type="PROSITE" id="PS00486"/>
    </source>
</evidence>
<dbReference type="FunFam" id="3.40.50.300:FF:000870">
    <property type="entry name" value="MutS protein homolog 4"/>
    <property type="match status" value="1"/>
</dbReference>
<keyword evidence="2" id="KW-0547">Nucleotide-binding</keyword>
<proteinExistence type="predicted"/>
<evidence type="ECO:0000313" key="8">
    <source>
        <dbReference type="Proteomes" id="UP000050509"/>
    </source>
</evidence>
<dbReference type="InterPro" id="IPR027417">
    <property type="entry name" value="P-loop_NTPase"/>
</dbReference>
<organism evidence="7 8">
    <name type="scientific">Kouleothrix aurantiaca</name>
    <dbReference type="NCBI Taxonomy" id="186479"/>
    <lineage>
        <taxon>Bacteria</taxon>
        <taxon>Bacillati</taxon>
        <taxon>Chloroflexota</taxon>
        <taxon>Chloroflexia</taxon>
        <taxon>Chloroflexales</taxon>
        <taxon>Roseiflexineae</taxon>
        <taxon>Roseiflexaceae</taxon>
        <taxon>Kouleothrix</taxon>
    </lineage>
</organism>
<dbReference type="Proteomes" id="UP000050509">
    <property type="component" value="Unassembled WGS sequence"/>
</dbReference>
<dbReference type="SUPFAM" id="SSF52540">
    <property type="entry name" value="P-loop containing nucleoside triphosphate hydrolases"/>
    <property type="match status" value="1"/>
</dbReference>
<dbReference type="GO" id="GO:0005829">
    <property type="term" value="C:cytosol"/>
    <property type="evidence" value="ECO:0007669"/>
    <property type="project" value="TreeGrafter"/>
</dbReference>
<comment type="function">
    <text evidence="5">This protein is involved in the repair of mismatches in DNA. It is possible that it carries out the mismatch recognition step. This protein has a weak ATPase activity.</text>
</comment>
<keyword evidence="4" id="KW-0238">DNA-binding</keyword>
<dbReference type="Pfam" id="PF00488">
    <property type="entry name" value="MutS_V"/>
    <property type="match status" value="1"/>
</dbReference>
<dbReference type="GO" id="GO:0140664">
    <property type="term" value="F:ATP-dependent DNA damage sensor activity"/>
    <property type="evidence" value="ECO:0007669"/>
    <property type="project" value="InterPro"/>
</dbReference>
<keyword evidence="3" id="KW-0067">ATP-binding</keyword>
<name>A0A0P9F8F7_9CHLR</name>